<evidence type="ECO:0000256" key="10">
    <source>
        <dbReference type="SAM" id="SignalP"/>
    </source>
</evidence>
<evidence type="ECO:0000256" key="9">
    <source>
        <dbReference type="SAM" id="Phobius"/>
    </source>
</evidence>
<sequence length="239" mass="23526">MPPRLSLRLPSALLAALLLTAALTFLHAPAAQAAGHRIVMSGYAFGPRSLTITAGDTVTWVNQDTAPHDVKTTSGPASLHSPMLNKGGTWSYTFAAAGTYGYVCTVHPGMTAQIFVTAAATRAPAPSPPSAHDMPMPAGPSSAHTRSPASAAPPHHSGTAAAPAASDSPTASTAPAAAGAAPAQPAAASAAQPADATRPLDPLLVLAGVIAGVAVLCLLLVGSRSAAAPATASDNAKQS</sequence>
<dbReference type="InterPro" id="IPR000923">
    <property type="entry name" value="BlueCu_1"/>
</dbReference>
<evidence type="ECO:0000256" key="1">
    <source>
        <dbReference type="ARBA" id="ARBA00001935"/>
    </source>
</evidence>
<keyword evidence="3" id="KW-0813">Transport</keyword>
<dbReference type="RefSeq" id="WP_334582735.1">
    <property type="nucleotide sequence ID" value="NZ_JBEZVE010000011.1"/>
</dbReference>
<evidence type="ECO:0000313" key="12">
    <source>
        <dbReference type="EMBL" id="MEU3783061.1"/>
    </source>
</evidence>
<evidence type="ECO:0000256" key="6">
    <source>
        <dbReference type="ARBA" id="ARBA00022982"/>
    </source>
</evidence>
<name>A0ABV2ZKH8_9ACTN</name>
<feature type="domain" description="Blue (type 1) copper" evidence="11">
    <location>
        <begin position="44"/>
        <end position="116"/>
    </location>
</feature>
<feature type="signal peptide" evidence="10">
    <location>
        <begin position="1"/>
        <end position="33"/>
    </location>
</feature>
<proteinExistence type="predicted"/>
<dbReference type="PANTHER" id="PTHR36507">
    <property type="entry name" value="BLL1555 PROTEIN"/>
    <property type="match status" value="1"/>
</dbReference>
<keyword evidence="7" id="KW-0186">Copper</keyword>
<keyword evidence="13" id="KW-1185">Reference proteome</keyword>
<evidence type="ECO:0000256" key="7">
    <source>
        <dbReference type="ARBA" id="ARBA00023008"/>
    </source>
</evidence>
<evidence type="ECO:0000256" key="4">
    <source>
        <dbReference type="ARBA" id="ARBA00022723"/>
    </source>
</evidence>
<evidence type="ECO:0000256" key="3">
    <source>
        <dbReference type="ARBA" id="ARBA00022448"/>
    </source>
</evidence>
<gene>
    <name evidence="12" type="ORF">AB0E89_21345</name>
</gene>
<dbReference type="Gene3D" id="2.60.40.420">
    <property type="entry name" value="Cupredoxins - blue copper proteins"/>
    <property type="match status" value="1"/>
</dbReference>
<evidence type="ECO:0000259" key="11">
    <source>
        <dbReference type="Pfam" id="PF00127"/>
    </source>
</evidence>
<feature type="chain" id="PRO_5045139349" evidence="10">
    <location>
        <begin position="34"/>
        <end position="239"/>
    </location>
</feature>
<dbReference type="PANTHER" id="PTHR36507:SF1">
    <property type="entry name" value="BLL1555 PROTEIN"/>
    <property type="match status" value="1"/>
</dbReference>
<keyword evidence="5" id="KW-0574">Periplasm</keyword>
<evidence type="ECO:0000313" key="13">
    <source>
        <dbReference type="Proteomes" id="UP001550739"/>
    </source>
</evidence>
<keyword evidence="10" id="KW-0732">Signal</keyword>
<dbReference type="Pfam" id="PF00127">
    <property type="entry name" value="Copper-bind"/>
    <property type="match status" value="1"/>
</dbReference>
<evidence type="ECO:0000256" key="2">
    <source>
        <dbReference type="ARBA" id="ARBA00004418"/>
    </source>
</evidence>
<keyword evidence="9" id="KW-1133">Transmembrane helix</keyword>
<dbReference type="SUPFAM" id="SSF49503">
    <property type="entry name" value="Cupredoxins"/>
    <property type="match status" value="1"/>
</dbReference>
<dbReference type="InterPro" id="IPR008972">
    <property type="entry name" value="Cupredoxin"/>
</dbReference>
<comment type="caution">
    <text evidence="12">The sequence shown here is derived from an EMBL/GenBank/DDBJ whole genome shotgun (WGS) entry which is preliminary data.</text>
</comment>
<organism evidence="12 13">
    <name type="scientific">Streptomyces sp. 900129855</name>
    <dbReference type="NCBI Taxonomy" id="3155129"/>
    <lineage>
        <taxon>Bacteria</taxon>
        <taxon>Bacillati</taxon>
        <taxon>Actinomycetota</taxon>
        <taxon>Actinomycetes</taxon>
        <taxon>Kitasatosporales</taxon>
        <taxon>Streptomycetaceae</taxon>
        <taxon>Streptomyces</taxon>
    </lineage>
</organism>
<comment type="cofactor">
    <cofactor evidence="1">
        <name>Cu cation</name>
        <dbReference type="ChEBI" id="CHEBI:23378"/>
    </cofactor>
</comment>
<dbReference type="EMBL" id="JBEZVE010000011">
    <property type="protein sequence ID" value="MEU3783061.1"/>
    <property type="molecule type" value="Genomic_DNA"/>
</dbReference>
<keyword evidence="9" id="KW-0812">Transmembrane</keyword>
<feature type="region of interest" description="Disordered" evidence="8">
    <location>
        <begin position="123"/>
        <end position="180"/>
    </location>
</feature>
<reference evidence="12 13" key="1">
    <citation type="submission" date="2024-06" db="EMBL/GenBank/DDBJ databases">
        <title>The Natural Products Discovery Center: Release of the First 8490 Sequenced Strains for Exploring Actinobacteria Biosynthetic Diversity.</title>
        <authorList>
            <person name="Kalkreuter E."/>
            <person name="Kautsar S.A."/>
            <person name="Yang D."/>
            <person name="Bader C.D."/>
            <person name="Teijaro C.N."/>
            <person name="Fluegel L."/>
            <person name="Davis C.M."/>
            <person name="Simpson J.R."/>
            <person name="Lauterbach L."/>
            <person name="Steele A.D."/>
            <person name="Gui C."/>
            <person name="Meng S."/>
            <person name="Li G."/>
            <person name="Viehrig K."/>
            <person name="Ye F."/>
            <person name="Su P."/>
            <person name="Kiefer A.F."/>
            <person name="Nichols A."/>
            <person name="Cepeda A.J."/>
            <person name="Yan W."/>
            <person name="Fan B."/>
            <person name="Jiang Y."/>
            <person name="Adhikari A."/>
            <person name="Zheng C.-J."/>
            <person name="Schuster L."/>
            <person name="Cowan T.M."/>
            <person name="Smanski M.J."/>
            <person name="Chevrette M.G."/>
            <person name="De Carvalho L.P.S."/>
            <person name="Shen B."/>
        </authorList>
    </citation>
    <scope>NUCLEOTIDE SEQUENCE [LARGE SCALE GENOMIC DNA]</scope>
    <source>
        <strain evidence="12 13">NPDC033843</strain>
    </source>
</reference>
<dbReference type="PRINTS" id="PR00155">
    <property type="entry name" value="AMICYANIN"/>
</dbReference>
<accession>A0ABV2ZKH8</accession>
<dbReference type="InterPro" id="IPR002386">
    <property type="entry name" value="Amicyanin/Pseudoazurin"/>
</dbReference>
<keyword evidence="6" id="KW-0249">Electron transport</keyword>
<feature type="transmembrane region" description="Helical" evidence="9">
    <location>
        <begin position="203"/>
        <end position="221"/>
    </location>
</feature>
<dbReference type="InterPro" id="IPR052721">
    <property type="entry name" value="ET_Amicyanin"/>
</dbReference>
<dbReference type="Proteomes" id="UP001550739">
    <property type="component" value="Unassembled WGS sequence"/>
</dbReference>
<evidence type="ECO:0000256" key="8">
    <source>
        <dbReference type="SAM" id="MobiDB-lite"/>
    </source>
</evidence>
<protein>
    <submittedName>
        <fullName evidence="12">Plastocyanin/azurin family copper-binding protein</fullName>
    </submittedName>
</protein>
<evidence type="ECO:0000256" key="5">
    <source>
        <dbReference type="ARBA" id="ARBA00022764"/>
    </source>
</evidence>
<comment type="subcellular location">
    <subcellularLocation>
        <location evidence="2">Periplasm</location>
    </subcellularLocation>
</comment>
<keyword evidence="9" id="KW-0472">Membrane</keyword>
<keyword evidence="4" id="KW-0479">Metal-binding</keyword>